<dbReference type="AlphaFoldDB" id="A0A564Y6F0"/>
<protein>
    <submittedName>
        <fullName evidence="1">Uncharacterized protein</fullName>
    </submittedName>
</protein>
<reference evidence="1 2" key="1">
    <citation type="submission" date="2019-07" db="EMBL/GenBank/DDBJ databases">
        <authorList>
            <person name="Jastrzebski P J."/>
            <person name="Paukszto L."/>
            <person name="Jastrzebski P J."/>
        </authorList>
    </citation>
    <scope>NUCLEOTIDE SEQUENCE [LARGE SCALE GENOMIC DNA]</scope>
    <source>
        <strain evidence="1 2">WMS-il1</strain>
    </source>
</reference>
<evidence type="ECO:0000313" key="1">
    <source>
        <dbReference type="EMBL" id="VUZ42862.1"/>
    </source>
</evidence>
<accession>A0A564Y6F0</accession>
<name>A0A564Y6F0_HYMDI</name>
<sequence>MNFSTSTKDAENCAKNEGMFHHDPLKFETLVIWIIRYHDIHGNSMADLPYATLSTIRLLKFSRSDNDLYSSYR</sequence>
<evidence type="ECO:0000313" key="2">
    <source>
        <dbReference type="Proteomes" id="UP000321570"/>
    </source>
</evidence>
<keyword evidence="2" id="KW-1185">Reference proteome</keyword>
<gene>
    <name evidence="1" type="ORF">WMSIL1_LOCUS3524</name>
</gene>
<organism evidence="1 2">
    <name type="scientific">Hymenolepis diminuta</name>
    <name type="common">Rat tapeworm</name>
    <dbReference type="NCBI Taxonomy" id="6216"/>
    <lineage>
        <taxon>Eukaryota</taxon>
        <taxon>Metazoa</taxon>
        <taxon>Spiralia</taxon>
        <taxon>Lophotrochozoa</taxon>
        <taxon>Platyhelminthes</taxon>
        <taxon>Cestoda</taxon>
        <taxon>Eucestoda</taxon>
        <taxon>Cyclophyllidea</taxon>
        <taxon>Hymenolepididae</taxon>
        <taxon>Hymenolepis</taxon>
    </lineage>
</organism>
<proteinExistence type="predicted"/>
<dbReference type="EMBL" id="CABIJS010000110">
    <property type="protein sequence ID" value="VUZ42862.1"/>
    <property type="molecule type" value="Genomic_DNA"/>
</dbReference>
<dbReference type="Proteomes" id="UP000321570">
    <property type="component" value="Unassembled WGS sequence"/>
</dbReference>